<dbReference type="EMBL" id="X53676">
    <property type="protein sequence ID" value="CAC14590.1"/>
    <property type="molecule type" value="Genomic_DNA"/>
</dbReference>
<evidence type="ECO:0000313" key="2">
    <source>
        <dbReference type="EMBL" id="CAC14590.1"/>
    </source>
</evidence>
<reference evidence="2" key="4">
    <citation type="journal article" date="1992" name="FEBS Lett.">
        <title>Interdependence of respiratory NO reduction and nitrite reduction revealed by mutagenesis of nirQ, a novel gene in the denitrification gene cluster of Pseudomonas stutzeri.</title>
        <authorList>
            <person name="Jungst A."/>
            <person name="Zumft W.G."/>
        </authorList>
    </citation>
    <scope>NUCLEOTIDE SEQUENCE</scope>
    <source>
        <strain evidence="2">ZoBell ATCC 14405</strain>
    </source>
</reference>
<feature type="signal peptide" evidence="1">
    <location>
        <begin position="1"/>
        <end position="21"/>
    </location>
</feature>
<name>Q9F3U2_STUST</name>
<dbReference type="RefSeq" id="WP_003279690.1">
    <property type="nucleotide sequence ID" value="NZ_CP036186.1"/>
</dbReference>
<reference evidence="2" key="7">
    <citation type="journal article" date="1995" name="Eur. J. Biochem.">
        <title>Resolution of the nirD locus for heme d1 synthesis of cytochrome cd1 (respiratory nitrite reductase) from Pseudomonas stutzeri.</title>
        <authorList>
            <person name="Palmedo G."/>
            <person name="Seither P."/>
            <person name="Korner H."/>
            <person name="Matthews J.C."/>
            <person name="Burkhalter R.S."/>
            <person name="Timkovich R."/>
            <person name="Zumft W.G."/>
        </authorList>
    </citation>
    <scope>NUCLEOTIDE SEQUENCE</scope>
    <source>
        <strain evidence="2">ZoBell ATCC 14405</strain>
    </source>
</reference>
<reference evidence="2" key="10">
    <citation type="journal article" date="1997" name="Microbiol. Mol. Biol. Rev.">
        <title>Cell biology and molecular basis of denitrification.</title>
        <authorList>
            <person name="Zumft W.G."/>
        </authorList>
    </citation>
    <scope>NUCLEOTIDE SEQUENCE</scope>
    <source>
        <strain evidence="2">ZoBell ATCC 14405</strain>
    </source>
</reference>
<reference evidence="2" key="8">
    <citation type="journal article" date="1996" name="Biochim. Biophys. Acta">
        <title>Sequence analysis of an internal 9.72-kb segment from the 30-kb denitrification gene cluster of Pseudomonas stutzeri.</title>
        <authorList>
            <person name="Glockner A.B."/>
            <person name="Zumft W.G."/>
        </authorList>
    </citation>
    <scope>NUCLEOTIDE SEQUENCE</scope>
    <source>
        <strain evidence="2">ZoBell ATCC 14405</strain>
    </source>
</reference>
<proteinExistence type="predicted"/>
<reference evidence="2" key="11">
    <citation type="journal article" date="2001" name="J. Bacteriol.">
        <title>Nitric oxide signaling and transcriptional control of denitrification genes in Pseudomonas stutzeri.</title>
        <authorList>
            <person name="Vollack K.U."/>
            <person name="Zumft W.G."/>
        </authorList>
    </citation>
    <scope>NUCLEOTIDE SEQUENCE</scope>
    <source>
        <strain evidence="2">ZoBell ATCC 14405</strain>
    </source>
</reference>
<dbReference type="AlphaFoldDB" id="Q9F3U2"/>
<reference evidence="2" key="13">
    <citation type="journal article" date="2007" name="Adv. Microb. Physiol.">
        <title>Respiratory transformation of nitrous oxide (N2O) to dinitrogen by Bacteria and Archaea.</title>
        <authorList>
            <person name="Zumft W.G."/>
            <person name="Kroneck P.M.H."/>
        </authorList>
    </citation>
    <scope>NUCLEOTIDE SEQUENCE</scope>
    <source>
        <strain evidence="2">ZoBell ATCC 14405</strain>
    </source>
</reference>
<reference evidence="2" key="2">
    <citation type="journal article" date="1990" name="Eur. J. Biochem.">
        <title>Nitrous oxide reductase from denitrifying Pseudomonas stutzeri. Genes for copper-processing and properties of the deduced products, including a new member of the family of ATP/GTP-binding proteins.</title>
        <authorList>
            <person name="Zumft W.G."/>
            <person name="Viebrock-Sambale A."/>
            <person name="Braun C."/>
        </authorList>
    </citation>
    <scope>NUCLEOTIDE SEQUENCE</scope>
    <source>
        <strain evidence="2">ZoBell ATCC 14405</strain>
    </source>
</reference>
<feature type="chain" id="PRO_5004325184" evidence="1">
    <location>
        <begin position="22"/>
        <end position="173"/>
    </location>
</feature>
<evidence type="ECO:0000313" key="3">
    <source>
        <dbReference type="EMBL" id="PNF58971.1"/>
    </source>
</evidence>
<dbReference type="Proteomes" id="UP000236003">
    <property type="component" value="Unassembled WGS sequence"/>
</dbReference>
<evidence type="ECO:0000256" key="1">
    <source>
        <dbReference type="SAM" id="SignalP"/>
    </source>
</evidence>
<reference evidence="2" key="5">
    <citation type="journal article" date="1992" name="J. Bacteriol.">
        <title>NosR, a membrane-bound regulatory component necessary for expression of nitrous oxide reductase in denitrifying Pseudomonas stutzeri.</title>
        <authorList>
            <person name="Cuypers H."/>
            <person name="Viebrock-Sambale A."/>
            <person name="Zumft W.G."/>
        </authorList>
    </citation>
    <scope>NUCLEOTIDE SEQUENCE</scope>
    <source>
        <strain evidence="2">ZoBell ATCC 14405</strain>
    </source>
</reference>
<evidence type="ECO:0000313" key="4">
    <source>
        <dbReference type="Proteomes" id="UP000236003"/>
    </source>
</evidence>
<protein>
    <submittedName>
        <fullName evidence="2">DnrO protein</fullName>
    </submittedName>
</protein>
<reference evidence="2" key="3">
    <citation type="journal article" date="1991" name="FEBS Lett.">
        <title>The nirSTBM region coding for cytochrome cd1-dependent nitrite respiration of Pseudomonas stutzeri consists of a cluster of mono-, di-, and tetraheme proteins.</title>
        <authorList>
            <person name="Jungst A."/>
            <person name="Wakabayashi S."/>
            <person name="Matsubara H."/>
            <person name="Zumft W.G."/>
        </authorList>
    </citation>
    <scope>NUCLEOTIDE SEQUENCE</scope>
    <source>
        <strain evidence="2">ZoBell ATCC 14405</strain>
    </source>
</reference>
<sequence length="173" mass="18690">MKQYLQPVAWGVAMASIIALASNFALTMVVSPVQAATAHDHGHHAQPAAATSAVPGERWATDAALREGMTRIHEAVQRSIPANPGEPLSDEAASTLQRDIEGATSYLIANCQLPEAADNALHGLLIDLLKGAEALSEPDQREEGLQRIVETLDRYPQMFVEPVWRDGFVAHLH</sequence>
<dbReference type="EMBL" id="POUM01000011">
    <property type="protein sequence ID" value="PNF58971.1"/>
    <property type="molecule type" value="Genomic_DNA"/>
</dbReference>
<accession>Q9F3U2</accession>
<reference evidence="2" key="1">
    <citation type="journal article" date="1988" name="J. Bacteriol.">
        <title>Molecular cloning, heterologous expression, and primary structure of the structural gene for the copper enzyme nitrous oxide reductase from denitrifying Pseudomonas stutzeri.</title>
        <authorList>
            <person name="Viebrock A."/>
            <person name="Zumft W.G."/>
        </authorList>
    </citation>
    <scope>NUCLEOTIDE SEQUENCE</scope>
    <source>
        <strain evidence="2">ZoBell ATCC 14405</strain>
    </source>
</reference>
<reference evidence="2" key="9">
    <citation type="journal article" date="1996" name="Eur. J. Biochem.">
        <title>Mutation of the conserved Cys165 outside of the CuA domain destabilizes nitrous oxide reductase but maintains its catalytic activity. Evidence for disulfide bridges and a putative protein disulfide isomerase gene.</title>
        <authorList>
            <person name="Dreusch A."/>
            <person name="Riester J."/>
            <person name="Kroneck P.M.H."/>
            <person name="Zumft W.G."/>
        </authorList>
    </citation>
    <scope>NUCLEOTIDE SEQUENCE</scope>
    <source>
        <strain evidence="2">ZoBell ATCC 14405</strain>
    </source>
</reference>
<reference evidence="2" key="12">
    <citation type="journal article" date="2005" name="J. Inorg. Biochem.">
        <title>Nitric oxide reductases of prokaryotes with emphasis on the respiratory, heme-copper oxidase type.</title>
        <authorList>
            <person name="Zumft W.G."/>
        </authorList>
    </citation>
    <scope>NUCLEOTIDE SEQUENCE</scope>
    <source>
        <strain evidence="2">ZoBell ATCC 14405</strain>
    </source>
</reference>
<keyword evidence="1" id="KW-0732">Signal</keyword>
<reference evidence="3 4" key="14">
    <citation type="submission" date="2018-01" db="EMBL/GenBank/DDBJ databases">
        <title>Denitrification phenotypes of diverse strains of Pseudomonas stutzeri.</title>
        <authorList>
            <person name="Milligan D.A."/>
            <person name="Bergaust L."/>
            <person name="Bakken L.R."/>
            <person name="Frostegard A."/>
        </authorList>
    </citation>
    <scope>NUCLEOTIDE SEQUENCE [LARGE SCALE GENOMIC DNA]</scope>
    <source>
        <strain evidence="3 4">CCUG 44592</strain>
    </source>
</reference>
<gene>
    <name evidence="2" type="primary">dnrO</name>
    <name evidence="3" type="ORF">CXK99_13705</name>
</gene>
<reference evidence="2" key="6">
    <citation type="journal article" date="1994" name="Eur. J. Biochem.">
        <title>Nitric oxide reductase from Pseudomonas stutzeri. Primary structure and gene organization of a novel bacterial cytochrome bc complex.</title>
        <authorList>
            <person name="Zumft W.G."/>
            <person name="Braun C."/>
            <person name="Cuypers H."/>
        </authorList>
    </citation>
    <scope>NUCLEOTIDE SEQUENCE</scope>
    <source>
        <strain evidence="2">ZoBell ATCC 14405</strain>
    </source>
</reference>
<organism evidence="2">
    <name type="scientific">Stutzerimonas stutzeri</name>
    <name type="common">Pseudomonas stutzeri</name>
    <dbReference type="NCBI Taxonomy" id="316"/>
    <lineage>
        <taxon>Bacteria</taxon>
        <taxon>Pseudomonadati</taxon>
        <taxon>Pseudomonadota</taxon>
        <taxon>Gammaproteobacteria</taxon>
        <taxon>Pseudomonadales</taxon>
        <taxon>Pseudomonadaceae</taxon>
        <taxon>Stutzerimonas</taxon>
    </lineage>
</organism>